<keyword evidence="4" id="KW-0862">Zinc</keyword>
<proteinExistence type="predicted"/>
<feature type="binding site" evidence="4">
    <location>
        <position position="82"/>
    </location>
    <ligand>
        <name>Zn(2+)</name>
        <dbReference type="ChEBI" id="CHEBI:29105"/>
        <label>1</label>
        <note>catalytic</note>
    </ligand>
</feature>
<keyword evidence="4" id="KW-0479">Metal-binding</keyword>
<dbReference type="PIRSF" id="PIRSF001359">
    <property type="entry name" value="F_bP_aldolase_II"/>
    <property type="match status" value="1"/>
</dbReference>
<dbReference type="RefSeq" id="WP_167225695.1">
    <property type="nucleotide sequence ID" value="NZ_JAAQPH010000010.1"/>
</dbReference>
<dbReference type="GO" id="GO:0008270">
    <property type="term" value="F:zinc ion binding"/>
    <property type="evidence" value="ECO:0007669"/>
    <property type="project" value="InterPro"/>
</dbReference>
<organism evidence="5 6">
    <name type="scientific">Pelagibius litoralis</name>
    <dbReference type="NCBI Taxonomy" id="374515"/>
    <lineage>
        <taxon>Bacteria</taxon>
        <taxon>Pseudomonadati</taxon>
        <taxon>Pseudomonadota</taxon>
        <taxon>Alphaproteobacteria</taxon>
        <taxon>Rhodospirillales</taxon>
        <taxon>Rhodovibrionaceae</taxon>
        <taxon>Pelagibius</taxon>
    </lineage>
</organism>
<dbReference type="InterPro" id="IPR000771">
    <property type="entry name" value="FBA_II"/>
</dbReference>
<keyword evidence="2" id="KW-0113">Calvin cycle</keyword>
<keyword evidence="6" id="KW-1185">Reference proteome</keyword>
<evidence type="ECO:0000313" key="5">
    <source>
        <dbReference type="EMBL" id="NIA69771.1"/>
    </source>
</evidence>
<evidence type="ECO:0000256" key="1">
    <source>
        <dbReference type="ARBA" id="ARBA00005215"/>
    </source>
</evidence>
<accession>A0A967EYI4</accession>
<dbReference type="CDD" id="cd00947">
    <property type="entry name" value="TBP_aldolase_IIB"/>
    <property type="match status" value="1"/>
</dbReference>
<feature type="binding site" evidence="4">
    <location>
        <position position="204"/>
    </location>
    <ligand>
        <name>Zn(2+)</name>
        <dbReference type="ChEBI" id="CHEBI:29105"/>
        <label>1</label>
        <note>catalytic</note>
    </ligand>
</feature>
<gene>
    <name evidence="5" type="ORF">HBA54_14300</name>
</gene>
<protein>
    <submittedName>
        <fullName evidence="5">Class II fructose-bisphosphate aldolase family protein</fullName>
    </submittedName>
</protein>
<evidence type="ECO:0000256" key="2">
    <source>
        <dbReference type="ARBA" id="ARBA00022567"/>
    </source>
</evidence>
<name>A0A967EYI4_9PROT</name>
<dbReference type="AlphaFoldDB" id="A0A967EYI4"/>
<dbReference type="PANTHER" id="PTHR30304:SF0">
    <property type="entry name" value="D-TAGATOSE-1,6-BISPHOSPHATE ALDOLASE SUBUNIT GATY-RELATED"/>
    <property type="match status" value="1"/>
</dbReference>
<feature type="binding site" evidence="4">
    <location>
        <position position="103"/>
    </location>
    <ligand>
        <name>Zn(2+)</name>
        <dbReference type="ChEBI" id="CHEBI:29105"/>
        <label>2</label>
    </ligand>
</feature>
<feature type="binding site" evidence="4">
    <location>
        <position position="176"/>
    </location>
    <ligand>
        <name>Zn(2+)</name>
        <dbReference type="ChEBI" id="CHEBI:29105"/>
        <label>1</label>
        <note>catalytic</note>
    </ligand>
</feature>
<dbReference type="Pfam" id="PF01116">
    <property type="entry name" value="F_bP_aldolase"/>
    <property type="match status" value="1"/>
</dbReference>
<sequence>MLVNLSEVLQPALDGGYAVGCFNVFGYEDARAVVDAAEKLGAPVILSANLDLRQFMPVKMVAGLFRGLAETADVPVCAHLDHTYEIDDVLEAVDLGFSSVMIDGSQLPLAENIAAVKRVVAHAHGAGASVEAEIGSVPYAEGRDHIKSELTDPAEACRLAEEGGLDALAVSVGNVHRLSAPGATVAYDRLAEIEALVQLPLVIHGTSGLYEEDILRLAGTRVCKFNIGTVLRQAFGKSLRQAFTDDPAVYDRLDLMKRAMPAVQAETERMIRLLGWPGRS</sequence>
<comment type="caution">
    <text evidence="5">The sequence shown here is derived from an EMBL/GenBank/DDBJ whole genome shotgun (WGS) entry which is preliminary data.</text>
</comment>
<evidence type="ECO:0000256" key="3">
    <source>
        <dbReference type="PIRSR" id="PIRSR001359-1"/>
    </source>
</evidence>
<dbReference type="InterPro" id="IPR013785">
    <property type="entry name" value="Aldolase_TIM"/>
</dbReference>
<evidence type="ECO:0000256" key="4">
    <source>
        <dbReference type="PIRSR" id="PIRSR001359-3"/>
    </source>
</evidence>
<dbReference type="GO" id="GO:0019253">
    <property type="term" value="P:reductive pentose-phosphate cycle"/>
    <property type="evidence" value="ECO:0007669"/>
    <property type="project" value="UniProtKB-KW"/>
</dbReference>
<dbReference type="PANTHER" id="PTHR30304">
    <property type="entry name" value="D-TAGATOSE-1,6-BISPHOSPHATE ALDOLASE"/>
    <property type="match status" value="1"/>
</dbReference>
<dbReference type="GO" id="GO:0016832">
    <property type="term" value="F:aldehyde-lyase activity"/>
    <property type="evidence" value="ECO:0007669"/>
    <property type="project" value="InterPro"/>
</dbReference>
<reference evidence="5" key="1">
    <citation type="submission" date="2020-03" db="EMBL/GenBank/DDBJ databases">
        <title>Genome of Pelagibius litoralis DSM 21314T.</title>
        <authorList>
            <person name="Wang G."/>
        </authorList>
    </citation>
    <scope>NUCLEOTIDE SEQUENCE</scope>
    <source>
        <strain evidence="5">DSM 21314</strain>
    </source>
</reference>
<dbReference type="InterPro" id="IPR050246">
    <property type="entry name" value="Class_II_FBP_aldolase"/>
</dbReference>
<evidence type="ECO:0000313" key="6">
    <source>
        <dbReference type="Proteomes" id="UP000761264"/>
    </source>
</evidence>
<feature type="active site" description="Proton donor" evidence="3">
    <location>
        <position position="81"/>
    </location>
</feature>
<dbReference type="Proteomes" id="UP000761264">
    <property type="component" value="Unassembled WGS sequence"/>
</dbReference>
<dbReference type="EMBL" id="JAAQPH010000010">
    <property type="protein sequence ID" value="NIA69771.1"/>
    <property type="molecule type" value="Genomic_DNA"/>
</dbReference>
<dbReference type="SUPFAM" id="SSF51569">
    <property type="entry name" value="Aldolase"/>
    <property type="match status" value="1"/>
</dbReference>
<comment type="cofactor">
    <cofactor evidence="4">
        <name>Zn(2+)</name>
        <dbReference type="ChEBI" id="CHEBI:29105"/>
    </cofactor>
    <text evidence="4">Binds 2 Zn(2+) ions per subunit. One is catalytic and the other provides a structural contribution.</text>
</comment>
<feature type="binding site" evidence="4">
    <location>
        <position position="133"/>
    </location>
    <ligand>
        <name>Zn(2+)</name>
        <dbReference type="ChEBI" id="CHEBI:29105"/>
        <label>2</label>
    </ligand>
</feature>
<dbReference type="Gene3D" id="3.20.20.70">
    <property type="entry name" value="Aldolase class I"/>
    <property type="match status" value="1"/>
</dbReference>
<comment type="pathway">
    <text evidence="1">Carbohydrate biosynthesis; Calvin cycle.</text>
</comment>